<name>A0A7M7LLC6_STRPU</name>
<reference evidence="3" key="1">
    <citation type="submission" date="2015-02" db="EMBL/GenBank/DDBJ databases">
        <title>Genome sequencing for Strongylocentrotus purpuratus.</title>
        <authorList>
            <person name="Murali S."/>
            <person name="Liu Y."/>
            <person name="Vee V."/>
            <person name="English A."/>
            <person name="Wang M."/>
            <person name="Skinner E."/>
            <person name="Han Y."/>
            <person name="Muzny D.M."/>
            <person name="Worley K.C."/>
            <person name="Gibbs R.A."/>
        </authorList>
    </citation>
    <scope>NUCLEOTIDE SEQUENCE</scope>
</reference>
<dbReference type="InterPro" id="IPR029034">
    <property type="entry name" value="Cystine-knot_cytokine"/>
</dbReference>
<protein>
    <submittedName>
        <fullName evidence="2">Uncharacterized protein</fullName>
    </submittedName>
</protein>
<dbReference type="SUPFAM" id="SSF57501">
    <property type="entry name" value="Cystine-knot cytokines"/>
    <property type="match status" value="1"/>
</dbReference>
<evidence type="ECO:0000256" key="1">
    <source>
        <dbReference type="SAM" id="SignalP"/>
    </source>
</evidence>
<dbReference type="KEGG" id="spu:100893091"/>
<dbReference type="Proteomes" id="UP000007110">
    <property type="component" value="Unassembled WGS sequence"/>
</dbReference>
<sequence>MNVAANIILLSIMTLFASRHVHAYRIARRRRTGARTTFRHTTAESASTSMPQCDPATCCSLNACLKYVIHPKDLCPEKQDEEIKFQRDSLLPDSTWPFIRQTSETGVRFPPWLPASSSSSSSTKYHHDSPFTHLTEEQEFIARTYYSRFFRRRDQLPPIPNDVYYSNADSPSILSKRTSEGVRSKRSLSYVCPRNEQWEDIMLAINADDQLVQMVQLSDSRQWLLTESCQYARSPTISNVICQEVVRLVSAVIVDDATDQVRNEYIKVHCCVGVQVD</sequence>
<evidence type="ECO:0000313" key="2">
    <source>
        <dbReference type="EnsemblMetazoa" id="XP_003726552"/>
    </source>
</evidence>
<dbReference type="AlphaFoldDB" id="A0A7M7LLC6"/>
<keyword evidence="1" id="KW-0732">Signal</keyword>
<feature type="signal peptide" evidence="1">
    <location>
        <begin position="1"/>
        <end position="23"/>
    </location>
</feature>
<evidence type="ECO:0000313" key="3">
    <source>
        <dbReference type="Proteomes" id="UP000007110"/>
    </source>
</evidence>
<keyword evidence="3" id="KW-1185">Reference proteome</keyword>
<dbReference type="GeneID" id="100893091"/>
<organism evidence="2 3">
    <name type="scientific">Strongylocentrotus purpuratus</name>
    <name type="common">Purple sea urchin</name>
    <dbReference type="NCBI Taxonomy" id="7668"/>
    <lineage>
        <taxon>Eukaryota</taxon>
        <taxon>Metazoa</taxon>
        <taxon>Echinodermata</taxon>
        <taxon>Eleutherozoa</taxon>
        <taxon>Echinozoa</taxon>
        <taxon>Echinoidea</taxon>
        <taxon>Euechinoidea</taxon>
        <taxon>Echinacea</taxon>
        <taxon>Camarodonta</taxon>
        <taxon>Echinidea</taxon>
        <taxon>Strongylocentrotidae</taxon>
        <taxon>Strongylocentrotus</taxon>
    </lineage>
</organism>
<proteinExistence type="predicted"/>
<dbReference type="RefSeq" id="XP_003726552.2">
    <property type="nucleotide sequence ID" value="XM_003726504.3"/>
</dbReference>
<feature type="chain" id="PRO_5029886586" evidence="1">
    <location>
        <begin position="24"/>
        <end position="277"/>
    </location>
</feature>
<dbReference type="InParanoid" id="A0A7M7LLC6"/>
<dbReference type="EnsemblMetazoa" id="XM_003726504">
    <property type="protein sequence ID" value="XP_003726552"/>
    <property type="gene ID" value="LOC100893091"/>
</dbReference>
<dbReference type="OMA" id="NEQWEDI"/>
<dbReference type="OrthoDB" id="10176605at2759"/>
<reference evidence="2" key="2">
    <citation type="submission" date="2021-01" db="UniProtKB">
        <authorList>
            <consortium name="EnsemblMetazoa"/>
        </authorList>
    </citation>
    <scope>IDENTIFICATION</scope>
</reference>
<accession>A0A7M7LLC6</accession>